<dbReference type="InterPro" id="IPR000073">
    <property type="entry name" value="AB_hydrolase_1"/>
</dbReference>
<protein>
    <recommendedName>
        <fullName evidence="2">AB hydrolase-1 domain-containing protein</fullName>
    </recommendedName>
</protein>
<evidence type="ECO:0000256" key="1">
    <source>
        <dbReference type="SAM" id="SignalP"/>
    </source>
</evidence>
<sequence length="283" mass="30113">MRLPSFLVTFAASAATASPLTPRAIDSKLISSTNDFSCRSTKYPNPVIALHGLFATANSDLNFLEAWLRPQGFCTFSLTYGQYPLIPLGGLKAVSESSVEIADFIKNVLDKTGAPKVDIVGHSEGGLQSLYLPKFAAIADRVDKIIAIAPPTHGTDSSGLVALADTLGIRPLVNEVLDKIGCDACNDMIPGGPAVMKLNSGAVVQPGNKVTVIASRNDRTVVPPSSAFVKETGVSNIFVQDYCPLDLVGHVSLAIDLNVWNLVLNSLENRIGRKFPCVISFPF</sequence>
<feature type="domain" description="AB hydrolase-1" evidence="2">
    <location>
        <begin position="97"/>
        <end position="156"/>
    </location>
</feature>
<evidence type="ECO:0000313" key="3">
    <source>
        <dbReference type="EMBL" id="CAG9990075.1"/>
    </source>
</evidence>
<keyword evidence="1" id="KW-0732">Signal</keyword>
<dbReference type="SUPFAM" id="SSF53474">
    <property type="entry name" value="alpha/beta-Hydrolases"/>
    <property type="match status" value="1"/>
</dbReference>
<dbReference type="PANTHER" id="PTHR32015">
    <property type="entry name" value="FASTING INDUCED LIPASE"/>
    <property type="match status" value="1"/>
</dbReference>
<accession>A0A9N9UIC7</accession>
<dbReference type="PANTHER" id="PTHR32015:SF1">
    <property type="entry name" value="LIPASE"/>
    <property type="match status" value="1"/>
</dbReference>
<gene>
    <name evidence="3" type="ORF">CBYS24578_00017602</name>
</gene>
<dbReference type="EMBL" id="CABFNO020001468">
    <property type="protein sequence ID" value="CAG9990075.1"/>
    <property type="molecule type" value="Genomic_DNA"/>
</dbReference>
<dbReference type="GO" id="GO:0016298">
    <property type="term" value="F:lipase activity"/>
    <property type="evidence" value="ECO:0007669"/>
    <property type="project" value="TreeGrafter"/>
</dbReference>
<dbReference type="InterPro" id="IPR002918">
    <property type="entry name" value="Lipase_EstA/Esterase_EstB"/>
</dbReference>
<dbReference type="AlphaFoldDB" id="A0A9N9UIC7"/>
<dbReference type="Proteomes" id="UP000754883">
    <property type="component" value="Unassembled WGS sequence"/>
</dbReference>
<name>A0A9N9UIC7_9HYPO</name>
<keyword evidence="4" id="KW-1185">Reference proteome</keyword>
<evidence type="ECO:0000259" key="2">
    <source>
        <dbReference type="Pfam" id="PF00561"/>
    </source>
</evidence>
<reference evidence="3" key="1">
    <citation type="submission" date="2021-10" db="EMBL/GenBank/DDBJ databases">
        <authorList>
            <person name="Piombo E."/>
        </authorList>
    </citation>
    <scope>NUCLEOTIDE SEQUENCE</scope>
</reference>
<proteinExistence type="predicted"/>
<dbReference type="Pfam" id="PF00561">
    <property type="entry name" value="Abhydrolase_1"/>
    <property type="match status" value="1"/>
</dbReference>
<organism evidence="3 4">
    <name type="scientific">Clonostachys byssicola</name>
    <dbReference type="NCBI Taxonomy" id="160290"/>
    <lineage>
        <taxon>Eukaryota</taxon>
        <taxon>Fungi</taxon>
        <taxon>Dikarya</taxon>
        <taxon>Ascomycota</taxon>
        <taxon>Pezizomycotina</taxon>
        <taxon>Sordariomycetes</taxon>
        <taxon>Hypocreomycetidae</taxon>
        <taxon>Hypocreales</taxon>
        <taxon>Bionectriaceae</taxon>
        <taxon>Clonostachys</taxon>
    </lineage>
</organism>
<dbReference type="GO" id="GO:0016042">
    <property type="term" value="P:lipid catabolic process"/>
    <property type="evidence" value="ECO:0007669"/>
    <property type="project" value="InterPro"/>
</dbReference>
<dbReference type="Gene3D" id="3.40.50.1820">
    <property type="entry name" value="alpha/beta hydrolase"/>
    <property type="match status" value="1"/>
</dbReference>
<evidence type="ECO:0000313" key="4">
    <source>
        <dbReference type="Proteomes" id="UP000754883"/>
    </source>
</evidence>
<dbReference type="InterPro" id="IPR029058">
    <property type="entry name" value="AB_hydrolase_fold"/>
</dbReference>
<feature type="chain" id="PRO_5040292362" description="AB hydrolase-1 domain-containing protein" evidence="1">
    <location>
        <begin position="18"/>
        <end position="283"/>
    </location>
</feature>
<comment type="caution">
    <text evidence="3">The sequence shown here is derived from an EMBL/GenBank/DDBJ whole genome shotgun (WGS) entry which is preliminary data.</text>
</comment>
<dbReference type="OrthoDB" id="9974421at2759"/>
<feature type="signal peptide" evidence="1">
    <location>
        <begin position="1"/>
        <end position="17"/>
    </location>
</feature>